<accession>A0ACA9RL35</accession>
<sequence length="53" mass="6450">KNVEAFRKKDNEKDKHIKVLENKIIELTKQLEQETSEHTITPEIEEKLKRYEQ</sequence>
<keyword evidence="2" id="KW-1185">Reference proteome</keyword>
<reference evidence="1" key="1">
    <citation type="submission" date="2021-06" db="EMBL/GenBank/DDBJ databases">
        <authorList>
            <person name="Kallberg Y."/>
            <person name="Tangrot J."/>
            <person name="Rosling A."/>
        </authorList>
    </citation>
    <scope>NUCLEOTIDE SEQUENCE</scope>
    <source>
        <strain evidence="1">MA461A</strain>
    </source>
</reference>
<proteinExistence type="predicted"/>
<name>A0ACA9RL35_9GLOM</name>
<feature type="non-terminal residue" evidence="1">
    <location>
        <position position="1"/>
    </location>
</feature>
<organism evidence="1 2">
    <name type="scientific">Racocetra persica</name>
    <dbReference type="NCBI Taxonomy" id="160502"/>
    <lineage>
        <taxon>Eukaryota</taxon>
        <taxon>Fungi</taxon>
        <taxon>Fungi incertae sedis</taxon>
        <taxon>Mucoromycota</taxon>
        <taxon>Glomeromycotina</taxon>
        <taxon>Glomeromycetes</taxon>
        <taxon>Diversisporales</taxon>
        <taxon>Gigasporaceae</taxon>
        <taxon>Racocetra</taxon>
    </lineage>
</organism>
<dbReference type="EMBL" id="CAJVQC010057957">
    <property type="protein sequence ID" value="CAG8798124.1"/>
    <property type="molecule type" value="Genomic_DNA"/>
</dbReference>
<evidence type="ECO:0000313" key="2">
    <source>
        <dbReference type="Proteomes" id="UP000789920"/>
    </source>
</evidence>
<dbReference type="Proteomes" id="UP000789920">
    <property type="component" value="Unassembled WGS sequence"/>
</dbReference>
<gene>
    <name evidence="1" type="ORF">RPERSI_LOCUS20467</name>
</gene>
<protein>
    <submittedName>
        <fullName evidence="1">18466_t:CDS:1</fullName>
    </submittedName>
</protein>
<evidence type="ECO:0000313" key="1">
    <source>
        <dbReference type="EMBL" id="CAG8798124.1"/>
    </source>
</evidence>
<comment type="caution">
    <text evidence="1">The sequence shown here is derived from an EMBL/GenBank/DDBJ whole genome shotgun (WGS) entry which is preliminary data.</text>
</comment>